<dbReference type="EMBL" id="GIKN01007371">
    <property type="protein sequence ID" value="NIE49644.1"/>
    <property type="molecule type" value="Transcribed_RNA"/>
</dbReference>
<name>A0A6G5AFE9_RHIMP</name>
<evidence type="ECO:0000313" key="1">
    <source>
        <dbReference type="EMBL" id="NIE49644.1"/>
    </source>
</evidence>
<proteinExistence type="predicted"/>
<protein>
    <submittedName>
        <fullName evidence="1">Putative glycine-rich cell wall structural protein</fullName>
    </submittedName>
</protein>
<accession>A0A6G5AFE9</accession>
<dbReference type="AlphaFoldDB" id="A0A6G5AFE9"/>
<sequence>MAVTIAANTIAEGSNTVAVVGWSGVSDAVGGDGWGGVGNTVSGDGWSSVGNGGDGWGSVGDGGNSWGSVDGSESWSGVVDSARTCHRSTRRRRLAYLFQEPLPCCIGSPFCCIRQQLAEQWQLWQRATKHGSVMRLRQSSWRGSFTFGVLCVFLLQGKGTQHVQSARLIIFLSAFHTSLQKCFSWPFLLLKLFCKRVK</sequence>
<organism evidence="1">
    <name type="scientific">Rhipicephalus microplus</name>
    <name type="common">Cattle tick</name>
    <name type="synonym">Boophilus microplus</name>
    <dbReference type="NCBI Taxonomy" id="6941"/>
    <lineage>
        <taxon>Eukaryota</taxon>
        <taxon>Metazoa</taxon>
        <taxon>Ecdysozoa</taxon>
        <taxon>Arthropoda</taxon>
        <taxon>Chelicerata</taxon>
        <taxon>Arachnida</taxon>
        <taxon>Acari</taxon>
        <taxon>Parasitiformes</taxon>
        <taxon>Ixodida</taxon>
        <taxon>Ixodoidea</taxon>
        <taxon>Ixodidae</taxon>
        <taxon>Rhipicephalinae</taxon>
        <taxon>Rhipicephalus</taxon>
        <taxon>Boophilus</taxon>
    </lineage>
</organism>
<reference evidence="1" key="1">
    <citation type="submission" date="2020-03" db="EMBL/GenBank/DDBJ databases">
        <title>A transcriptome and proteome of the tick Rhipicephalus microplus shaped by the genetic composition of its hosts and developmental stage.</title>
        <authorList>
            <person name="Garcia G.R."/>
            <person name="Ribeiro J.M.C."/>
            <person name="Maruyama S.R."/>
            <person name="Gardinasse L.G."/>
            <person name="Nelson K."/>
            <person name="Ferreira B.R."/>
            <person name="Andrade T.G."/>
            <person name="Santos I.K.F.M."/>
        </authorList>
    </citation>
    <scope>NUCLEOTIDE SEQUENCE</scope>
    <source>
        <strain evidence="1">NSGR</strain>
        <tissue evidence="1">Salivary glands</tissue>
    </source>
</reference>